<evidence type="ECO:0000313" key="9">
    <source>
        <dbReference type="EMBL" id="GAP64241.1"/>
    </source>
</evidence>
<keyword evidence="7 8" id="KW-0472">Membrane</keyword>
<keyword evidence="2" id="KW-1003">Cell membrane</keyword>
<dbReference type="AlphaFoldDB" id="A0A0M8KAI7"/>
<evidence type="ECO:0000313" key="10">
    <source>
        <dbReference type="Proteomes" id="UP000037784"/>
    </source>
</evidence>
<accession>A0A0M8KAI7</accession>
<evidence type="ECO:0000256" key="4">
    <source>
        <dbReference type="ARBA" id="ARBA00022679"/>
    </source>
</evidence>
<dbReference type="InterPro" id="IPR050297">
    <property type="entry name" value="LipidA_mod_glycosyltrf_83"/>
</dbReference>
<dbReference type="Pfam" id="PF26314">
    <property type="entry name" value="MptA_B_family"/>
    <property type="match status" value="1"/>
</dbReference>
<keyword evidence="10" id="KW-1185">Reference proteome</keyword>
<feature type="transmembrane region" description="Helical" evidence="8">
    <location>
        <begin position="117"/>
        <end position="148"/>
    </location>
</feature>
<keyword evidence="5 8" id="KW-0812">Transmembrane</keyword>
<dbReference type="GO" id="GO:0009103">
    <property type="term" value="P:lipopolysaccharide biosynthetic process"/>
    <property type="evidence" value="ECO:0007669"/>
    <property type="project" value="UniProtKB-ARBA"/>
</dbReference>
<evidence type="ECO:0000256" key="7">
    <source>
        <dbReference type="ARBA" id="ARBA00023136"/>
    </source>
</evidence>
<comment type="caution">
    <text evidence="9">The sequence shown here is derived from an EMBL/GenBank/DDBJ whole genome shotgun (WGS) entry which is preliminary data.</text>
</comment>
<dbReference type="STRING" id="872965.SE16_07860"/>
<organism evidence="9 10">
    <name type="scientific">Ardenticatena maritima</name>
    <dbReference type="NCBI Taxonomy" id="872965"/>
    <lineage>
        <taxon>Bacteria</taxon>
        <taxon>Bacillati</taxon>
        <taxon>Chloroflexota</taxon>
        <taxon>Ardenticatenia</taxon>
        <taxon>Ardenticatenales</taxon>
        <taxon>Ardenticatenaceae</taxon>
        <taxon>Ardenticatena</taxon>
    </lineage>
</organism>
<sequence length="409" mass="45315">MGNKTHGRNNHTRMRHRGRAAAFGWLLGAVVWLLLLHPAPLHEDEAIYAVWTRALFTDPLLTQTPVDKPPLFFYAQLPFLLWQDSPLAARLPNALATVATALIVARASRRPTWALALFATTPLVIFFAAGGFTDPLMLAFLAIGWLAWQRHAPVAAGAAWAAALLTKPTALLTLPFWLWLVKQRPADARPALLTAGGLLLTAWAWDVSRAAPSWWWLGRNAYGSLGRPTFAAAVAWLTPALLGVGATWWAVLPRRRHPLTWLVLAWIPMHIMLGFQPWDRYLLPLAPLLAWLGADINTRRTRLLMLGGNIALALVLLAHPTPGLAGRDGRWQGIETLAARLPNAPVYHRTLGRPLAYYAPNATLIWLPDHASPPPNAWWAGRVEDPECAALVWFHPQSHLALCRTRSTQ</sequence>
<dbReference type="GO" id="GO:0016763">
    <property type="term" value="F:pentosyltransferase activity"/>
    <property type="evidence" value="ECO:0007669"/>
    <property type="project" value="TreeGrafter"/>
</dbReference>
<keyword evidence="6 8" id="KW-1133">Transmembrane helix</keyword>
<protein>
    <recommendedName>
        <fullName evidence="11">Glycosyltransferase RgtA/B/C/D-like domain-containing protein</fullName>
    </recommendedName>
</protein>
<dbReference type="PANTHER" id="PTHR33908">
    <property type="entry name" value="MANNOSYLTRANSFERASE YKCB-RELATED"/>
    <property type="match status" value="1"/>
</dbReference>
<keyword evidence="4" id="KW-0808">Transferase</keyword>
<dbReference type="Proteomes" id="UP000037784">
    <property type="component" value="Unassembled WGS sequence"/>
</dbReference>
<proteinExistence type="predicted"/>
<dbReference type="EMBL" id="BBZA01000238">
    <property type="protein sequence ID" value="GAP64241.1"/>
    <property type="molecule type" value="Genomic_DNA"/>
</dbReference>
<keyword evidence="3" id="KW-0328">Glycosyltransferase</keyword>
<name>A0A0M8KAI7_9CHLR</name>
<feature type="transmembrane region" description="Helical" evidence="8">
    <location>
        <begin position="154"/>
        <end position="179"/>
    </location>
</feature>
<evidence type="ECO:0000256" key="3">
    <source>
        <dbReference type="ARBA" id="ARBA00022676"/>
    </source>
</evidence>
<evidence type="ECO:0000256" key="8">
    <source>
        <dbReference type="SAM" id="Phobius"/>
    </source>
</evidence>
<evidence type="ECO:0000256" key="6">
    <source>
        <dbReference type="ARBA" id="ARBA00022989"/>
    </source>
</evidence>
<feature type="transmembrane region" description="Helical" evidence="8">
    <location>
        <begin position="87"/>
        <end position="105"/>
    </location>
</feature>
<feature type="transmembrane region" description="Helical" evidence="8">
    <location>
        <begin position="230"/>
        <end position="252"/>
    </location>
</feature>
<reference evidence="10" key="1">
    <citation type="submission" date="2015-08" db="EMBL/GenBank/DDBJ databases">
        <title>Draft Genome Sequence of a Heterotrophic Facultative Anaerobic Bacterium Ardenticatena maritima Strain 110S.</title>
        <authorList>
            <person name="Kawaichi S."/>
            <person name="Yoshida T."/>
            <person name="Sako Y."/>
            <person name="Nakamura R."/>
        </authorList>
    </citation>
    <scope>NUCLEOTIDE SEQUENCE [LARGE SCALE GENOMIC DNA]</scope>
    <source>
        <strain evidence="10">110S</strain>
    </source>
</reference>
<dbReference type="InParanoid" id="A0A0M8KAI7"/>
<dbReference type="PANTHER" id="PTHR33908:SF11">
    <property type="entry name" value="MEMBRANE PROTEIN"/>
    <property type="match status" value="1"/>
</dbReference>
<gene>
    <name evidence="9" type="ORF">ARMA_2664</name>
</gene>
<evidence type="ECO:0000256" key="1">
    <source>
        <dbReference type="ARBA" id="ARBA00004651"/>
    </source>
</evidence>
<feature type="transmembrane region" description="Helical" evidence="8">
    <location>
        <begin position="259"/>
        <end position="275"/>
    </location>
</feature>
<feature type="transmembrane region" description="Helical" evidence="8">
    <location>
        <begin position="20"/>
        <end position="39"/>
    </location>
</feature>
<comment type="subcellular location">
    <subcellularLocation>
        <location evidence="1">Cell membrane</location>
        <topology evidence="1">Multi-pass membrane protein</topology>
    </subcellularLocation>
</comment>
<evidence type="ECO:0008006" key="11">
    <source>
        <dbReference type="Google" id="ProtNLM"/>
    </source>
</evidence>
<evidence type="ECO:0000256" key="2">
    <source>
        <dbReference type="ARBA" id="ARBA00022475"/>
    </source>
</evidence>
<dbReference type="GO" id="GO:0005886">
    <property type="term" value="C:plasma membrane"/>
    <property type="evidence" value="ECO:0007669"/>
    <property type="project" value="UniProtKB-SubCell"/>
</dbReference>
<evidence type="ECO:0000256" key="5">
    <source>
        <dbReference type="ARBA" id="ARBA00022692"/>
    </source>
</evidence>
<feature type="transmembrane region" description="Helical" evidence="8">
    <location>
        <begin position="191"/>
        <end position="210"/>
    </location>
</feature>